<feature type="transmembrane region" description="Helical" evidence="6">
    <location>
        <begin position="358"/>
        <end position="376"/>
    </location>
</feature>
<keyword evidence="2" id="KW-0813">Transport</keyword>
<keyword evidence="9" id="KW-1185">Reference proteome</keyword>
<feature type="transmembrane region" description="Helical" evidence="6">
    <location>
        <begin position="119"/>
        <end position="143"/>
    </location>
</feature>
<dbReference type="SUPFAM" id="SSF103473">
    <property type="entry name" value="MFS general substrate transporter"/>
    <property type="match status" value="1"/>
</dbReference>
<comment type="subcellular location">
    <subcellularLocation>
        <location evidence="1">Cell membrane</location>
        <topology evidence="1">Multi-pass membrane protein</topology>
    </subcellularLocation>
</comment>
<evidence type="ECO:0000256" key="4">
    <source>
        <dbReference type="ARBA" id="ARBA00022989"/>
    </source>
</evidence>
<dbReference type="Pfam" id="PF00083">
    <property type="entry name" value="Sugar_tr"/>
    <property type="match status" value="1"/>
</dbReference>
<gene>
    <name evidence="8" type="ORF">WDU96_05405</name>
</gene>
<name>A0ABU8LS10_9MICO</name>
<dbReference type="PROSITE" id="PS50850">
    <property type="entry name" value="MFS"/>
    <property type="match status" value="1"/>
</dbReference>
<evidence type="ECO:0000256" key="1">
    <source>
        <dbReference type="ARBA" id="ARBA00004651"/>
    </source>
</evidence>
<feature type="transmembrane region" description="Helical" evidence="6">
    <location>
        <begin position="39"/>
        <end position="59"/>
    </location>
</feature>
<evidence type="ECO:0000313" key="9">
    <source>
        <dbReference type="Proteomes" id="UP001368654"/>
    </source>
</evidence>
<dbReference type="Gene3D" id="1.20.1250.20">
    <property type="entry name" value="MFS general substrate transporter like domains"/>
    <property type="match status" value="2"/>
</dbReference>
<proteinExistence type="predicted"/>
<dbReference type="PANTHER" id="PTHR23511:SF34">
    <property type="entry name" value="SYNAPTIC VESICLE GLYCOPROTEIN 2"/>
    <property type="match status" value="1"/>
</dbReference>
<dbReference type="InterPro" id="IPR036259">
    <property type="entry name" value="MFS_trans_sf"/>
</dbReference>
<feature type="transmembrane region" description="Helical" evidence="6">
    <location>
        <begin position="65"/>
        <end position="84"/>
    </location>
</feature>
<evidence type="ECO:0000256" key="6">
    <source>
        <dbReference type="SAM" id="Phobius"/>
    </source>
</evidence>
<keyword evidence="3 6" id="KW-0812">Transmembrane</keyword>
<keyword evidence="4 6" id="KW-1133">Transmembrane helix</keyword>
<feature type="transmembrane region" description="Helical" evidence="6">
    <location>
        <begin position="188"/>
        <end position="207"/>
    </location>
</feature>
<feature type="transmembrane region" description="Helical" evidence="6">
    <location>
        <begin position="287"/>
        <end position="306"/>
    </location>
</feature>
<keyword evidence="5 6" id="KW-0472">Membrane</keyword>
<feature type="transmembrane region" description="Helical" evidence="6">
    <location>
        <begin position="155"/>
        <end position="176"/>
    </location>
</feature>
<dbReference type="Proteomes" id="UP001368654">
    <property type="component" value="Unassembled WGS sequence"/>
</dbReference>
<comment type="caution">
    <text evidence="8">The sequence shown here is derived from an EMBL/GenBank/DDBJ whole genome shotgun (WGS) entry which is preliminary data.</text>
</comment>
<feature type="transmembrane region" description="Helical" evidence="6">
    <location>
        <begin position="418"/>
        <end position="437"/>
    </location>
</feature>
<evidence type="ECO:0000256" key="2">
    <source>
        <dbReference type="ARBA" id="ARBA00022448"/>
    </source>
</evidence>
<accession>A0ABU8LS10</accession>
<evidence type="ECO:0000256" key="5">
    <source>
        <dbReference type="ARBA" id="ARBA00023136"/>
    </source>
</evidence>
<evidence type="ECO:0000259" key="7">
    <source>
        <dbReference type="PROSITE" id="PS50850"/>
    </source>
</evidence>
<dbReference type="InterPro" id="IPR005828">
    <property type="entry name" value="MFS_sugar_transport-like"/>
</dbReference>
<feature type="transmembrane region" description="Helical" evidence="6">
    <location>
        <begin position="443"/>
        <end position="465"/>
    </location>
</feature>
<feature type="domain" description="Major facilitator superfamily (MFS) profile" evidence="7">
    <location>
        <begin position="30"/>
        <end position="472"/>
    </location>
</feature>
<dbReference type="EMBL" id="JBBDGL010000001">
    <property type="protein sequence ID" value="MEJ1155039.1"/>
    <property type="molecule type" value="Genomic_DNA"/>
</dbReference>
<evidence type="ECO:0000256" key="3">
    <source>
        <dbReference type="ARBA" id="ARBA00022692"/>
    </source>
</evidence>
<dbReference type="RefSeq" id="WP_337337452.1">
    <property type="nucleotide sequence ID" value="NZ_JBBDGL010000001.1"/>
</dbReference>
<feature type="transmembrane region" description="Helical" evidence="6">
    <location>
        <begin position="382"/>
        <end position="406"/>
    </location>
</feature>
<reference evidence="8 9" key="1">
    <citation type="submission" date="2024-02" db="EMBL/GenBank/DDBJ databases">
        <authorList>
            <person name="Saticioglu I.B."/>
        </authorList>
    </citation>
    <scope>NUCLEOTIDE SEQUENCE [LARGE SCALE GENOMIC DNA]</scope>
    <source>
        <strain evidence="8 9">Mu-86</strain>
    </source>
</reference>
<protein>
    <submittedName>
        <fullName evidence="8">MFS transporter</fullName>
    </submittedName>
</protein>
<organism evidence="8 9">
    <name type="scientific">Microbacterium marmarense</name>
    <dbReference type="NCBI Taxonomy" id="3122051"/>
    <lineage>
        <taxon>Bacteria</taxon>
        <taxon>Bacillati</taxon>
        <taxon>Actinomycetota</taxon>
        <taxon>Actinomycetes</taxon>
        <taxon>Micrococcales</taxon>
        <taxon>Microbacteriaceae</taxon>
        <taxon>Microbacterium</taxon>
    </lineage>
</organism>
<feature type="transmembrane region" description="Helical" evidence="6">
    <location>
        <begin position="326"/>
        <end position="346"/>
    </location>
</feature>
<sequence length="497" mass="52283">MAVTAPVTRTVSEHIDETGQAGLTALQQRTWFLAAAGKFFEGMIVFLVGVATPLIAAQYSLSTAQIGLVTAMPLLGILIGASALGGLADKVGRRPLFLWEMGLLTACLVGVSFSNSLPIFLLFLLGTGLALGSDYPVAHLMISETLPTKIRGRRVLAAFGFQAVGAVAGTGVGMLVLSQREELSDWRIMFALVIIPAFVVTIARIFTAQSPHWLASKGRYDEAEAVLAALCFGDHKAGDLRITREAPVADAVKADQKASQSSIKTLFKRPLRRATILTSVPWFLQDLGTYGIGIFTPIVIATTLGTDTTGLDDTVSGVIASDLQGAEGAFIIDTFLLVGLAVALFLVDRVGRIRLQVVGFIGCGIGLAIAASSVFFENPTFAIFAGFMIFNFSTNLGPNTMTYVLAGEVFPTRVRGKGAGFAASAGKVGAVLTAFLFPTLLDVWGQGVLLTVLVATSLLGAVITWKFRINTVGMSLEQVDTGAVIEVLPAAPAPRAA</sequence>
<dbReference type="PANTHER" id="PTHR23511">
    <property type="entry name" value="SYNAPTIC VESICLE GLYCOPROTEIN 2"/>
    <property type="match status" value="1"/>
</dbReference>
<evidence type="ECO:0000313" key="8">
    <source>
        <dbReference type="EMBL" id="MEJ1155039.1"/>
    </source>
</evidence>
<dbReference type="InterPro" id="IPR020846">
    <property type="entry name" value="MFS_dom"/>
</dbReference>
<feature type="transmembrane region" description="Helical" evidence="6">
    <location>
        <begin position="96"/>
        <end position="113"/>
    </location>
</feature>